<name>A0A1F7RRJ1_9BACT</name>
<reference evidence="2 3" key="1">
    <citation type="journal article" date="2016" name="Nat. Commun.">
        <title>Thousands of microbial genomes shed light on interconnected biogeochemical processes in an aquifer system.</title>
        <authorList>
            <person name="Anantharaman K."/>
            <person name="Brown C.T."/>
            <person name="Hug L.A."/>
            <person name="Sharon I."/>
            <person name="Castelle C.J."/>
            <person name="Probst A.J."/>
            <person name="Thomas B.C."/>
            <person name="Singh A."/>
            <person name="Wilkins M.J."/>
            <person name="Karaoz U."/>
            <person name="Brodie E.L."/>
            <person name="Williams K.H."/>
            <person name="Hubbard S.S."/>
            <person name="Banfield J.F."/>
        </authorList>
    </citation>
    <scope>NUCLEOTIDE SEQUENCE [LARGE SCALE GENOMIC DNA]</scope>
</reference>
<dbReference type="InterPro" id="IPR052975">
    <property type="entry name" value="Repressor-like_regulatory"/>
</dbReference>
<accession>A0A1F7RRJ1</accession>
<dbReference type="SMART" id="SM00966">
    <property type="entry name" value="SpoVT_AbrB"/>
    <property type="match status" value="1"/>
</dbReference>
<dbReference type="InterPro" id="IPR037914">
    <property type="entry name" value="SpoVT-AbrB_sf"/>
</dbReference>
<dbReference type="AlphaFoldDB" id="A0A1F7RRJ1"/>
<sequence>MPKSVRVGKKSQIVIPREIRDGIGIAEGDELIIDVIGDRIIIMLKPESYSKKLKGLHKDIWKDIDPKEHVRKERETW</sequence>
<organism evidence="2 3">
    <name type="scientific">Candidatus Schekmanbacteria bacterium RBG_13_48_7</name>
    <dbReference type="NCBI Taxonomy" id="1817878"/>
    <lineage>
        <taxon>Bacteria</taxon>
        <taxon>Candidatus Schekmaniibacteriota</taxon>
    </lineage>
</organism>
<proteinExistence type="predicted"/>
<dbReference type="PANTHER" id="PTHR34860">
    <property type="entry name" value="REPRESSOR-LIKE PROTEIN SSO7C3"/>
    <property type="match status" value="1"/>
</dbReference>
<gene>
    <name evidence="2" type="ORF">A2161_19140</name>
</gene>
<dbReference type="SUPFAM" id="SSF89447">
    <property type="entry name" value="AbrB/MazE/MraZ-like"/>
    <property type="match status" value="1"/>
</dbReference>
<dbReference type="Proteomes" id="UP000179266">
    <property type="component" value="Unassembled WGS sequence"/>
</dbReference>
<dbReference type="Pfam" id="PF04014">
    <property type="entry name" value="MazE_antitoxin"/>
    <property type="match status" value="1"/>
</dbReference>
<comment type="caution">
    <text evidence="2">The sequence shown here is derived from an EMBL/GenBank/DDBJ whole genome shotgun (WGS) entry which is preliminary data.</text>
</comment>
<evidence type="ECO:0000259" key="1">
    <source>
        <dbReference type="SMART" id="SM00966"/>
    </source>
</evidence>
<dbReference type="NCBIfam" id="TIGR01439">
    <property type="entry name" value="lp_hng_hel_AbrB"/>
    <property type="match status" value="1"/>
</dbReference>
<dbReference type="EMBL" id="MGDD01000236">
    <property type="protein sequence ID" value="OGL44155.1"/>
    <property type="molecule type" value="Genomic_DNA"/>
</dbReference>
<evidence type="ECO:0000313" key="3">
    <source>
        <dbReference type="Proteomes" id="UP000179266"/>
    </source>
</evidence>
<dbReference type="InterPro" id="IPR007159">
    <property type="entry name" value="SpoVT-AbrB_dom"/>
</dbReference>
<dbReference type="GO" id="GO:0003677">
    <property type="term" value="F:DNA binding"/>
    <property type="evidence" value="ECO:0007669"/>
    <property type="project" value="InterPro"/>
</dbReference>
<dbReference type="PANTHER" id="PTHR34860:SF7">
    <property type="entry name" value="TRANSCRIPTION REGULATOR, SPOVT_ABRB FAMILY"/>
    <property type="match status" value="1"/>
</dbReference>
<evidence type="ECO:0000313" key="2">
    <source>
        <dbReference type="EMBL" id="OGL44155.1"/>
    </source>
</evidence>
<feature type="domain" description="SpoVT-AbrB" evidence="1">
    <location>
        <begin position="5"/>
        <end position="52"/>
    </location>
</feature>
<protein>
    <submittedName>
        <fullName evidence="2">AbrB family transcriptional regulator</fullName>
    </submittedName>
</protein>
<dbReference type="Gene3D" id="2.10.260.10">
    <property type="match status" value="1"/>
</dbReference>